<feature type="domain" description="ABC transporter" evidence="11">
    <location>
        <begin position="489"/>
        <end position="726"/>
    </location>
</feature>
<dbReference type="SMART" id="SM00382">
    <property type="entry name" value="AAA"/>
    <property type="match status" value="1"/>
</dbReference>
<evidence type="ECO:0000313" key="15">
    <source>
        <dbReference type="Proteomes" id="UP000433575"/>
    </source>
</evidence>
<evidence type="ECO:0000256" key="10">
    <source>
        <dbReference type="SAM" id="SignalP"/>
    </source>
</evidence>
<feature type="transmembrane region" description="Helical" evidence="9">
    <location>
        <begin position="282"/>
        <end position="305"/>
    </location>
</feature>
<reference evidence="15 16" key="1">
    <citation type="journal article" date="2019" name="Nat. Med.">
        <title>A library of human gut bacterial isolates paired with longitudinal multiomics data enables mechanistic microbiome research.</title>
        <authorList>
            <person name="Poyet M."/>
            <person name="Groussin M."/>
            <person name="Gibbons S.M."/>
            <person name="Avila-Pacheco J."/>
            <person name="Jiang X."/>
            <person name="Kearney S.M."/>
            <person name="Perrotta A.R."/>
            <person name="Berdy B."/>
            <person name="Zhao S."/>
            <person name="Lieberman T.D."/>
            <person name="Swanson P.K."/>
            <person name="Smith M."/>
            <person name="Roesemann S."/>
            <person name="Alexander J.E."/>
            <person name="Rich S.A."/>
            <person name="Livny J."/>
            <person name="Vlamakis H."/>
            <person name="Clish C."/>
            <person name="Bullock K."/>
            <person name="Deik A."/>
            <person name="Scott J."/>
            <person name="Pierce K.A."/>
            <person name="Xavier R.J."/>
            <person name="Alm E.J."/>
        </authorList>
    </citation>
    <scope>NUCLEOTIDE SEQUENCE [LARGE SCALE GENOMIC DNA]</scope>
    <source>
        <strain evidence="13 15">BIOML-A4</strain>
        <strain evidence="14 16">BIOML-A5</strain>
    </source>
</reference>
<evidence type="ECO:0000313" key="14">
    <source>
        <dbReference type="EMBL" id="MSC32276.1"/>
    </source>
</evidence>
<dbReference type="GO" id="GO:0140359">
    <property type="term" value="F:ABC-type transporter activity"/>
    <property type="evidence" value="ECO:0007669"/>
    <property type="project" value="InterPro"/>
</dbReference>
<keyword evidence="16" id="KW-1185">Reference proteome</keyword>
<evidence type="ECO:0000256" key="8">
    <source>
        <dbReference type="ARBA" id="ARBA00023136"/>
    </source>
</evidence>
<evidence type="ECO:0000259" key="11">
    <source>
        <dbReference type="PROSITE" id="PS50893"/>
    </source>
</evidence>
<keyword evidence="4 9" id="KW-0812">Transmembrane</keyword>
<keyword evidence="10" id="KW-0732">Signal</keyword>
<feature type="transmembrane region" description="Helical" evidence="9">
    <location>
        <begin position="392"/>
        <end position="414"/>
    </location>
</feature>
<dbReference type="EMBL" id="WKPJ01000005">
    <property type="protein sequence ID" value="MSA88729.1"/>
    <property type="molecule type" value="Genomic_DNA"/>
</dbReference>
<dbReference type="CDD" id="cd18548">
    <property type="entry name" value="ABC_6TM_Tm287_like"/>
    <property type="match status" value="1"/>
</dbReference>
<comment type="subcellular location">
    <subcellularLocation>
        <location evidence="1">Cell membrane</location>
        <topology evidence="1">Multi-pass membrane protein</topology>
    </subcellularLocation>
</comment>
<dbReference type="AlphaFoldDB" id="A0A6N7S4L4"/>
<dbReference type="GO" id="GO:0016887">
    <property type="term" value="F:ATP hydrolysis activity"/>
    <property type="evidence" value="ECO:0007669"/>
    <property type="project" value="InterPro"/>
</dbReference>
<proteinExistence type="predicted"/>
<keyword evidence="8 9" id="KW-0472">Membrane</keyword>
<evidence type="ECO:0000256" key="1">
    <source>
        <dbReference type="ARBA" id="ARBA00004651"/>
    </source>
</evidence>
<sequence>MVKYLKPFALSIAAVIVLLFAQAQCELALPDYMADIVDVGIQSSGISSAVPEVIRESEAEKLFLFMNEEDRQLFQSSYTLVEAGQASTEQIKKAPTAEQEPVYFLNSLEDEQRSQLSAALSPAEMIVLTIPSLKETEAFQELNLPEDVDLFSLLSQMPQEQFDAVMTQINAGIQDAAENASTVASAQFVKMEYRAIGINTDAIQLNYIFSSGLRMLGVALFGTICAIVVTFLASRIAAGVSRNLRLAVFSKVENFSSAEFNQFSTGTLITRTTNDVQQIQQVLVMFMRIVVYAPIIGIGAIIKVLNTNASMTWIIALVVVIIMAIMGIAFAAVLPKFSIIQKLLDKMNAVLREFLDGLPVIRAFNTQAHEEKRFDKVNNEVTKTNLFVQRTLALLMPMMMLVMNCVGILIVWVGGHQIDMGTLQVGNMMAFIQYSMQIIMAFLMITMVSVMLPRAAVSIKRVMEVLNCDLSIKDPKQPKAFDPAQHGYVEFKDVAFRYPGAEENVVENISFLARPGQTTAFIGSTGSGKSTIVNLVPRFFDVTAGSIEVDGVDIREVSQQELRHKIGYVPQKGMLFSGTIESNLRYADENADWPQLKGAAEIAQASEFIDSKPEGYDSPIAQGGTNVSGGQKQRLSIARALVRNPEIYIFDDSFSALDFKTDAALRKALNELCEKTGSTVLLVAQRISSIMHADQIVVMDKGHIAGIGTHDELMKTCEVYQEIAYSQLSKEELGHDEH</sequence>
<comment type="caution">
    <text evidence="13">The sequence shown here is derived from an EMBL/GenBank/DDBJ whole genome shotgun (WGS) entry which is preliminary data.</text>
</comment>
<evidence type="ECO:0000256" key="9">
    <source>
        <dbReference type="SAM" id="Phobius"/>
    </source>
</evidence>
<evidence type="ECO:0000313" key="13">
    <source>
        <dbReference type="EMBL" id="MSA88729.1"/>
    </source>
</evidence>
<dbReference type="PANTHER" id="PTHR24221:SF276">
    <property type="entry name" value="ABC TRANSPORTER, ATP-BINDING_PERMEASE PROTEIN"/>
    <property type="match status" value="1"/>
</dbReference>
<dbReference type="InterPro" id="IPR039421">
    <property type="entry name" value="Type_1_exporter"/>
</dbReference>
<evidence type="ECO:0000256" key="3">
    <source>
        <dbReference type="ARBA" id="ARBA00022475"/>
    </source>
</evidence>
<keyword evidence="2" id="KW-0813">Transport</keyword>
<feature type="signal peptide" evidence="10">
    <location>
        <begin position="1"/>
        <end position="23"/>
    </location>
</feature>
<name>A0A6N7S4L4_9FIRM</name>
<feature type="transmembrane region" description="Helical" evidence="9">
    <location>
        <begin position="213"/>
        <end position="233"/>
    </location>
</feature>
<evidence type="ECO:0000259" key="12">
    <source>
        <dbReference type="PROSITE" id="PS50929"/>
    </source>
</evidence>
<feature type="transmembrane region" description="Helical" evidence="9">
    <location>
        <begin position="434"/>
        <end position="453"/>
    </location>
</feature>
<keyword evidence="5" id="KW-0547">Nucleotide-binding</keyword>
<dbReference type="PROSITE" id="PS50929">
    <property type="entry name" value="ABC_TM1F"/>
    <property type="match status" value="1"/>
</dbReference>
<protein>
    <submittedName>
        <fullName evidence="13">ATP-binding cassette domain-containing protein</fullName>
    </submittedName>
</protein>
<feature type="chain" id="PRO_5039363707" evidence="10">
    <location>
        <begin position="24"/>
        <end position="738"/>
    </location>
</feature>
<dbReference type="InterPro" id="IPR011527">
    <property type="entry name" value="ABC1_TM_dom"/>
</dbReference>
<dbReference type="RefSeq" id="WP_154238228.1">
    <property type="nucleotide sequence ID" value="NZ_CALJPI010000109.1"/>
</dbReference>
<accession>A0A6N7S4L4</accession>
<dbReference type="InterPro" id="IPR003439">
    <property type="entry name" value="ABC_transporter-like_ATP-bd"/>
</dbReference>
<dbReference type="InterPro" id="IPR017871">
    <property type="entry name" value="ABC_transporter-like_CS"/>
</dbReference>
<dbReference type="Pfam" id="PF00005">
    <property type="entry name" value="ABC_tran"/>
    <property type="match status" value="1"/>
</dbReference>
<dbReference type="Proteomes" id="UP000480929">
    <property type="component" value="Unassembled WGS sequence"/>
</dbReference>
<dbReference type="FunFam" id="3.40.50.300:FF:000221">
    <property type="entry name" value="Multidrug ABC transporter ATP-binding protein"/>
    <property type="match status" value="1"/>
</dbReference>
<dbReference type="SUPFAM" id="SSF90123">
    <property type="entry name" value="ABC transporter transmembrane region"/>
    <property type="match status" value="1"/>
</dbReference>
<feature type="transmembrane region" description="Helical" evidence="9">
    <location>
        <begin position="311"/>
        <end position="334"/>
    </location>
</feature>
<keyword evidence="6 13" id="KW-0067">ATP-binding</keyword>
<dbReference type="SUPFAM" id="SSF52540">
    <property type="entry name" value="P-loop containing nucleoside triphosphate hydrolases"/>
    <property type="match status" value="1"/>
</dbReference>
<evidence type="ECO:0000256" key="4">
    <source>
        <dbReference type="ARBA" id="ARBA00022692"/>
    </source>
</evidence>
<dbReference type="Proteomes" id="UP000433575">
    <property type="component" value="Unassembled WGS sequence"/>
</dbReference>
<organism evidence="13 15">
    <name type="scientific">Holdemania massiliensis</name>
    <dbReference type="NCBI Taxonomy" id="1468449"/>
    <lineage>
        <taxon>Bacteria</taxon>
        <taxon>Bacillati</taxon>
        <taxon>Bacillota</taxon>
        <taxon>Erysipelotrichia</taxon>
        <taxon>Erysipelotrichales</taxon>
        <taxon>Erysipelotrichaceae</taxon>
        <taxon>Holdemania</taxon>
    </lineage>
</organism>
<dbReference type="InterPro" id="IPR036640">
    <property type="entry name" value="ABC1_TM_sf"/>
</dbReference>
<evidence type="ECO:0000256" key="5">
    <source>
        <dbReference type="ARBA" id="ARBA00022741"/>
    </source>
</evidence>
<dbReference type="Gene3D" id="3.40.50.300">
    <property type="entry name" value="P-loop containing nucleotide triphosphate hydrolases"/>
    <property type="match status" value="1"/>
</dbReference>
<dbReference type="Gene3D" id="1.20.1560.10">
    <property type="entry name" value="ABC transporter type 1, transmembrane domain"/>
    <property type="match status" value="1"/>
</dbReference>
<keyword evidence="3" id="KW-1003">Cell membrane</keyword>
<evidence type="ECO:0000256" key="7">
    <source>
        <dbReference type="ARBA" id="ARBA00022989"/>
    </source>
</evidence>
<dbReference type="OrthoDB" id="9762778at2"/>
<dbReference type="GO" id="GO:0005886">
    <property type="term" value="C:plasma membrane"/>
    <property type="evidence" value="ECO:0007669"/>
    <property type="project" value="UniProtKB-SubCell"/>
</dbReference>
<evidence type="ECO:0000313" key="16">
    <source>
        <dbReference type="Proteomes" id="UP000480929"/>
    </source>
</evidence>
<dbReference type="InterPro" id="IPR027417">
    <property type="entry name" value="P-loop_NTPase"/>
</dbReference>
<evidence type="ECO:0000256" key="2">
    <source>
        <dbReference type="ARBA" id="ARBA00022448"/>
    </source>
</evidence>
<gene>
    <name evidence="14" type="ORF">GKD88_03990</name>
    <name evidence="13" type="ORF">GKE08_05260</name>
</gene>
<dbReference type="InterPro" id="IPR003593">
    <property type="entry name" value="AAA+_ATPase"/>
</dbReference>
<feature type="domain" description="ABC transmembrane type-1" evidence="12">
    <location>
        <begin position="215"/>
        <end position="454"/>
    </location>
</feature>
<dbReference type="EMBL" id="WKPI01000004">
    <property type="protein sequence ID" value="MSC32276.1"/>
    <property type="molecule type" value="Genomic_DNA"/>
</dbReference>
<dbReference type="GO" id="GO:0005524">
    <property type="term" value="F:ATP binding"/>
    <property type="evidence" value="ECO:0007669"/>
    <property type="project" value="UniProtKB-KW"/>
</dbReference>
<dbReference type="Pfam" id="PF00664">
    <property type="entry name" value="ABC_membrane"/>
    <property type="match status" value="1"/>
</dbReference>
<dbReference type="PANTHER" id="PTHR24221">
    <property type="entry name" value="ATP-BINDING CASSETTE SUB-FAMILY B"/>
    <property type="match status" value="1"/>
</dbReference>
<keyword evidence="7 9" id="KW-1133">Transmembrane helix</keyword>
<evidence type="ECO:0000256" key="6">
    <source>
        <dbReference type="ARBA" id="ARBA00022840"/>
    </source>
</evidence>
<dbReference type="PROSITE" id="PS50893">
    <property type="entry name" value="ABC_TRANSPORTER_2"/>
    <property type="match status" value="1"/>
</dbReference>
<dbReference type="PROSITE" id="PS00211">
    <property type="entry name" value="ABC_TRANSPORTER_1"/>
    <property type="match status" value="1"/>
</dbReference>